<dbReference type="RefSeq" id="XP_013248458.1">
    <property type="nucleotide sequence ID" value="XM_013393004.1"/>
</dbReference>
<keyword evidence="4 5" id="KW-0694">RNA-binding</keyword>
<evidence type="ECO:0000313" key="9">
    <source>
        <dbReference type="Proteomes" id="UP000018050"/>
    </source>
</evidence>
<dbReference type="InterPro" id="IPR020598">
    <property type="entry name" value="rRNA_Ade_methylase_Trfase_N"/>
</dbReference>
<proteinExistence type="inferred from homology"/>
<evidence type="ECO:0000256" key="4">
    <source>
        <dbReference type="ARBA" id="ARBA00022884"/>
    </source>
</evidence>
<reference evidence="8" key="2">
    <citation type="submission" date="2013-10" db="EMBL/GenBank/DDBJ databases">
        <authorList>
            <person name="Aslett M."/>
        </authorList>
    </citation>
    <scope>NUCLEOTIDE SEQUENCE</scope>
    <source>
        <strain evidence="8">Houghton</strain>
    </source>
</reference>
<feature type="binding site" evidence="5">
    <location>
        <position position="111"/>
    </location>
    <ligand>
        <name>S-adenosyl-L-methionine</name>
        <dbReference type="ChEBI" id="CHEBI:59789"/>
    </ligand>
</feature>
<dbReference type="CDD" id="cd02440">
    <property type="entry name" value="AdoMet_MTases"/>
    <property type="match status" value="1"/>
</dbReference>
<keyword evidence="1 5" id="KW-0489">Methyltransferase</keyword>
<dbReference type="AlphaFoldDB" id="U6GRW6"/>
<accession>U6GRW6</accession>
<keyword evidence="3 5" id="KW-0949">S-adenosyl-L-methionine</keyword>
<dbReference type="Gene3D" id="3.40.50.150">
    <property type="entry name" value="Vaccinia Virus protein VP39"/>
    <property type="match status" value="1"/>
</dbReference>
<feature type="binding site" evidence="5">
    <location>
        <position position="90"/>
    </location>
    <ligand>
        <name>S-adenosyl-L-methionine</name>
        <dbReference type="ChEBI" id="CHEBI:59789"/>
    </ligand>
</feature>
<dbReference type="InterPro" id="IPR029063">
    <property type="entry name" value="SAM-dependent_MTases_sf"/>
</dbReference>
<dbReference type="PANTHER" id="PTHR11727:SF7">
    <property type="entry name" value="DIMETHYLADENOSINE TRANSFERASE-RELATED"/>
    <property type="match status" value="1"/>
</dbReference>
<reference evidence="8" key="1">
    <citation type="submission" date="2013-10" db="EMBL/GenBank/DDBJ databases">
        <title>Genomic analysis of the causative agents of coccidiosis in chickens.</title>
        <authorList>
            <person name="Reid A.J."/>
            <person name="Blake D."/>
            <person name="Billington K."/>
            <person name="Browne H."/>
            <person name="Dunn M."/>
            <person name="Hung S."/>
            <person name="Kawahara F."/>
            <person name="Miranda-Saavedra D."/>
            <person name="Mourier T."/>
            <person name="Nagra H."/>
            <person name="Otto T.D."/>
            <person name="Rawlings N."/>
            <person name="Sanchez A."/>
            <person name="Sanders M."/>
            <person name="Subramaniam C."/>
            <person name="Tay Y."/>
            <person name="Dear P."/>
            <person name="Doerig C."/>
            <person name="Gruber A."/>
            <person name="Parkinson J."/>
            <person name="Shirley M."/>
            <person name="Wan K.L."/>
            <person name="Berriman M."/>
            <person name="Tomley F."/>
            <person name="Pain A."/>
        </authorList>
    </citation>
    <scope>NUCLEOTIDE SEQUENCE</scope>
    <source>
        <strain evidence="8">Houghton</strain>
    </source>
</reference>
<dbReference type="OrthoDB" id="74991at2759"/>
<dbReference type="InterPro" id="IPR001737">
    <property type="entry name" value="KsgA/Erm"/>
</dbReference>
<dbReference type="VEuPathDB" id="ToxoDB:EAH_00064190"/>
<dbReference type="GeneID" id="25274489"/>
<gene>
    <name evidence="8" type="ORF">EAH_00064190</name>
</gene>
<organism evidence="8 9">
    <name type="scientific">Eimeria acervulina</name>
    <name type="common">Coccidian parasite</name>
    <dbReference type="NCBI Taxonomy" id="5801"/>
    <lineage>
        <taxon>Eukaryota</taxon>
        <taxon>Sar</taxon>
        <taxon>Alveolata</taxon>
        <taxon>Apicomplexa</taxon>
        <taxon>Conoidasida</taxon>
        <taxon>Coccidia</taxon>
        <taxon>Eucoccidiorida</taxon>
        <taxon>Eimeriorina</taxon>
        <taxon>Eimeriidae</taxon>
        <taxon>Eimeria</taxon>
    </lineage>
</organism>
<dbReference type="GO" id="GO:0003723">
    <property type="term" value="F:RNA binding"/>
    <property type="evidence" value="ECO:0007669"/>
    <property type="project" value="UniProtKB-UniRule"/>
</dbReference>
<keyword evidence="6" id="KW-0698">rRNA processing</keyword>
<feature type="domain" description="Ribosomal RNA adenine methylase transferase N-terminal" evidence="7">
    <location>
        <begin position="70"/>
        <end position="172"/>
    </location>
</feature>
<dbReference type="PROSITE" id="PS51689">
    <property type="entry name" value="SAM_RNA_A_N6_MT"/>
    <property type="match status" value="1"/>
</dbReference>
<dbReference type="SMART" id="SM00650">
    <property type="entry name" value="rADc"/>
    <property type="match status" value="1"/>
</dbReference>
<evidence type="ECO:0000256" key="2">
    <source>
        <dbReference type="ARBA" id="ARBA00022679"/>
    </source>
</evidence>
<dbReference type="EC" id="2.1.1.-" evidence="6"/>
<dbReference type="Pfam" id="PF00398">
    <property type="entry name" value="RrnaAD"/>
    <property type="match status" value="1"/>
</dbReference>
<dbReference type="Proteomes" id="UP000018050">
    <property type="component" value="Unassembled WGS sequence"/>
</dbReference>
<feature type="binding site" evidence="5">
    <location>
        <position position="63"/>
    </location>
    <ligand>
        <name>S-adenosyl-L-methionine</name>
        <dbReference type="ChEBI" id="CHEBI:59789"/>
    </ligand>
</feature>
<evidence type="ECO:0000256" key="6">
    <source>
        <dbReference type="RuleBase" id="RU362106"/>
    </source>
</evidence>
<name>U6GRW6_EIMAC</name>
<protein>
    <recommendedName>
        <fullName evidence="6">rRNA adenine N(6)-methyltransferase</fullName>
        <ecNumber evidence="6">2.1.1.-</ecNumber>
    </recommendedName>
</protein>
<feature type="non-terminal residue" evidence="8">
    <location>
        <position position="173"/>
    </location>
</feature>
<evidence type="ECO:0000259" key="7">
    <source>
        <dbReference type="SMART" id="SM00650"/>
    </source>
</evidence>
<feature type="binding site" evidence="5">
    <location>
        <position position="65"/>
    </location>
    <ligand>
        <name>S-adenosyl-L-methionine</name>
        <dbReference type="ChEBI" id="CHEBI:59789"/>
    </ligand>
</feature>
<evidence type="ECO:0000313" key="8">
    <source>
        <dbReference type="EMBL" id="CDI81993.1"/>
    </source>
</evidence>
<dbReference type="EMBL" id="HG671950">
    <property type="protein sequence ID" value="CDI81993.1"/>
    <property type="molecule type" value="Genomic_DNA"/>
</dbReference>
<feature type="binding site" evidence="5">
    <location>
        <position position="138"/>
    </location>
    <ligand>
        <name>S-adenosyl-L-methionine</name>
        <dbReference type="ChEBI" id="CHEBI:59789"/>
    </ligand>
</feature>
<evidence type="ECO:0000256" key="3">
    <source>
        <dbReference type="ARBA" id="ARBA00022691"/>
    </source>
</evidence>
<dbReference type="GO" id="GO:0000179">
    <property type="term" value="F:rRNA (adenine-N6,N6-)-dimethyltransferase activity"/>
    <property type="evidence" value="ECO:0007669"/>
    <property type="project" value="UniProtKB-UniRule"/>
</dbReference>
<dbReference type="SUPFAM" id="SSF53335">
    <property type="entry name" value="S-adenosyl-L-methionine-dependent methyltransferases"/>
    <property type="match status" value="1"/>
</dbReference>
<feature type="binding site" evidence="5">
    <location>
        <position position="153"/>
    </location>
    <ligand>
        <name>S-adenosyl-L-methionine</name>
        <dbReference type="ChEBI" id="CHEBI:59789"/>
    </ligand>
</feature>
<evidence type="ECO:0000256" key="5">
    <source>
        <dbReference type="PROSITE-ProRule" id="PRU01026"/>
    </source>
</evidence>
<sequence>MALRAVRSRQQAAASVGPYVRPAAVTVPSAAGAAKGLRPLTSQASSNSTDTATFPLQKKYGQHLLKNPGILDKLLVAANINSSDVVLEIGPGTGNLTVRLCGLARAVHAMDIDGRMIAEVERRCRSLGLMNLKTIHADVLRQDLGKFDVCAANLPYQISSPFLFKLIAHKHPF</sequence>
<dbReference type="PANTHER" id="PTHR11727">
    <property type="entry name" value="DIMETHYLADENOSINE TRANSFERASE"/>
    <property type="match status" value="1"/>
</dbReference>
<evidence type="ECO:0000256" key="1">
    <source>
        <dbReference type="ARBA" id="ARBA00022603"/>
    </source>
</evidence>
<keyword evidence="2 5" id="KW-0808">Transferase</keyword>
<comment type="similarity">
    <text evidence="5 6">Belongs to the class I-like SAM-binding methyltransferase superfamily. rRNA adenine N(6)-methyltransferase family.</text>
</comment>
<keyword evidence="9" id="KW-1185">Reference proteome</keyword>